<proteinExistence type="predicted"/>
<keyword evidence="1" id="KW-0812">Transmembrane</keyword>
<dbReference type="AlphaFoldDB" id="A0A9D2CS96"/>
<feature type="transmembrane region" description="Helical" evidence="1">
    <location>
        <begin position="6"/>
        <end position="23"/>
    </location>
</feature>
<gene>
    <name evidence="2" type="ORF">H9729_04585</name>
</gene>
<feature type="transmembrane region" description="Helical" evidence="1">
    <location>
        <begin position="35"/>
        <end position="58"/>
    </location>
</feature>
<reference evidence="2" key="2">
    <citation type="submission" date="2021-04" db="EMBL/GenBank/DDBJ databases">
        <authorList>
            <person name="Gilroy R."/>
        </authorList>
    </citation>
    <scope>NUCLEOTIDE SEQUENCE</scope>
    <source>
        <strain evidence="2">1345</strain>
    </source>
</reference>
<evidence type="ECO:0000313" key="3">
    <source>
        <dbReference type="Proteomes" id="UP000886750"/>
    </source>
</evidence>
<feature type="transmembrane region" description="Helical" evidence="1">
    <location>
        <begin position="70"/>
        <end position="86"/>
    </location>
</feature>
<keyword evidence="1" id="KW-0472">Membrane</keyword>
<reference evidence="2" key="1">
    <citation type="journal article" date="2021" name="PeerJ">
        <title>Extensive microbial diversity within the chicken gut microbiome revealed by metagenomics and culture.</title>
        <authorList>
            <person name="Gilroy R."/>
            <person name="Ravi A."/>
            <person name="Getino M."/>
            <person name="Pursley I."/>
            <person name="Horton D.L."/>
            <person name="Alikhan N.F."/>
            <person name="Baker D."/>
            <person name="Gharbi K."/>
            <person name="Hall N."/>
            <person name="Watson M."/>
            <person name="Adriaenssens E.M."/>
            <person name="Foster-Nyarko E."/>
            <person name="Jarju S."/>
            <person name="Secka A."/>
            <person name="Antonio M."/>
            <person name="Oren A."/>
            <person name="Chaudhuri R.R."/>
            <person name="La Ragione R."/>
            <person name="Hildebrand F."/>
            <person name="Pallen M.J."/>
        </authorList>
    </citation>
    <scope>NUCLEOTIDE SEQUENCE</scope>
    <source>
        <strain evidence="2">1345</strain>
    </source>
</reference>
<dbReference type="Proteomes" id="UP000886750">
    <property type="component" value="Unassembled WGS sequence"/>
</dbReference>
<evidence type="ECO:0000313" key="2">
    <source>
        <dbReference type="EMBL" id="HIY96945.1"/>
    </source>
</evidence>
<protein>
    <submittedName>
        <fullName evidence="2">Uncharacterized protein</fullName>
    </submittedName>
</protein>
<evidence type="ECO:0000256" key="1">
    <source>
        <dbReference type="SAM" id="Phobius"/>
    </source>
</evidence>
<organism evidence="2 3">
    <name type="scientific">Candidatus Borkfalkia excrementigallinarum</name>
    <dbReference type="NCBI Taxonomy" id="2838506"/>
    <lineage>
        <taxon>Bacteria</taxon>
        <taxon>Bacillati</taxon>
        <taxon>Bacillota</taxon>
        <taxon>Clostridia</taxon>
        <taxon>Christensenellales</taxon>
        <taxon>Christensenellaceae</taxon>
        <taxon>Candidatus Borkfalkia</taxon>
    </lineage>
</organism>
<accession>A0A9D2CS96</accession>
<name>A0A9D2CS96_9FIRM</name>
<keyword evidence="1" id="KW-1133">Transmembrane helix</keyword>
<feature type="transmembrane region" description="Helical" evidence="1">
    <location>
        <begin position="186"/>
        <end position="207"/>
    </location>
</feature>
<feature type="transmembrane region" description="Helical" evidence="1">
    <location>
        <begin position="93"/>
        <end position="110"/>
    </location>
</feature>
<dbReference type="EMBL" id="DXCQ01000035">
    <property type="protein sequence ID" value="HIY96945.1"/>
    <property type="molecule type" value="Genomic_DNA"/>
</dbReference>
<comment type="caution">
    <text evidence="2">The sequence shown here is derived from an EMBL/GenBank/DDBJ whole genome shotgun (WGS) entry which is preliminary data.</text>
</comment>
<sequence>MLFDILFMLIIAAAVPVIVCIGVKLSVRKPSYKNLAIAFTIALLAAEVVRFFCNASLYDGAITPKADLKFNFMTVLTILCLFATFNQKFSQGLRSAFVLLLLVPVVFAIMRPECYINPLDEVNGVGKALYYLQIGFSCTVGLVYMAEQNWKLRAVNLLWAGLAVLLYAGIDALTIWYWEWNIPFDAMWYLTYVIALLSAAIVWVVFFQLRKYLPQGSENEQ</sequence>
<feature type="transmembrane region" description="Helical" evidence="1">
    <location>
        <begin position="130"/>
        <end position="146"/>
    </location>
</feature>
<feature type="transmembrane region" description="Helical" evidence="1">
    <location>
        <begin position="158"/>
        <end position="180"/>
    </location>
</feature>